<dbReference type="EMBL" id="JAGPYM010000086">
    <property type="protein sequence ID" value="KAH6868878.1"/>
    <property type="molecule type" value="Genomic_DNA"/>
</dbReference>
<comment type="caution">
    <text evidence="2">The sequence shown here is derived from an EMBL/GenBank/DDBJ whole genome shotgun (WGS) entry which is preliminary data.</text>
</comment>
<feature type="domain" description="Heterokaryon incompatibility" evidence="1">
    <location>
        <begin position="223"/>
        <end position="380"/>
    </location>
</feature>
<accession>A0A9P9AHH6</accession>
<proteinExistence type="predicted"/>
<dbReference type="InterPro" id="IPR010730">
    <property type="entry name" value="HET"/>
</dbReference>
<organism evidence="2 3">
    <name type="scientific">Thelonectria olida</name>
    <dbReference type="NCBI Taxonomy" id="1576542"/>
    <lineage>
        <taxon>Eukaryota</taxon>
        <taxon>Fungi</taxon>
        <taxon>Dikarya</taxon>
        <taxon>Ascomycota</taxon>
        <taxon>Pezizomycotina</taxon>
        <taxon>Sordariomycetes</taxon>
        <taxon>Hypocreomycetidae</taxon>
        <taxon>Hypocreales</taxon>
        <taxon>Nectriaceae</taxon>
        <taxon>Thelonectria</taxon>
    </lineage>
</organism>
<gene>
    <name evidence="2" type="ORF">B0T10DRAFT_451441</name>
</gene>
<name>A0A9P9AHH6_9HYPO</name>
<dbReference type="Pfam" id="PF06985">
    <property type="entry name" value="HET"/>
    <property type="match status" value="1"/>
</dbReference>
<evidence type="ECO:0000259" key="1">
    <source>
        <dbReference type="Pfam" id="PF06985"/>
    </source>
</evidence>
<reference evidence="2 3" key="1">
    <citation type="journal article" date="2021" name="Nat. Commun.">
        <title>Genetic determinants of endophytism in the Arabidopsis root mycobiome.</title>
        <authorList>
            <person name="Mesny F."/>
            <person name="Miyauchi S."/>
            <person name="Thiergart T."/>
            <person name="Pickel B."/>
            <person name="Atanasova L."/>
            <person name="Karlsson M."/>
            <person name="Huettel B."/>
            <person name="Barry K.W."/>
            <person name="Haridas S."/>
            <person name="Chen C."/>
            <person name="Bauer D."/>
            <person name="Andreopoulos W."/>
            <person name="Pangilinan J."/>
            <person name="LaButti K."/>
            <person name="Riley R."/>
            <person name="Lipzen A."/>
            <person name="Clum A."/>
            <person name="Drula E."/>
            <person name="Henrissat B."/>
            <person name="Kohler A."/>
            <person name="Grigoriev I.V."/>
            <person name="Martin F.M."/>
            <person name="Hacquard S."/>
        </authorList>
    </citation>
    <scope>NUCLEOTIDE SEQUENCE [LARGE SCALE GENOMIC DNA]</scope>
    <source>
        <strain evidence="2 3">MPI-CAGE-CH-0241</strain>
    </source>
</reference>
<evidence type="ECO:0000313" key="3">
    <source>
        <dbReference type="Proteomes" id="UP000777438"/>
    </source>
</evidence>
<dbReference type="Proteomes" id="UP000777438">
    <property type="component" value="Unassembled WGS sequence"/>
</dbReference>
<protein>
    <submittedName>
        <fullName evidence="2">Heterokaryon incompatibility protein-domain-containing protein</fullName>
    </submittedName>
</protein>
<dbReference type="PANTHER" id="PTHR33112:SF10">
    <property type="entry name" value="TOL"/>
    <property type="match status" value="1"/>
</dbReference>
<sequence length="703" mass="80011">MDLAEGKLCDTCTAALNGETKIEEWKDYFGEIGNFPFDRYHHQSYRDFAASKESGCFICTLLWMKLPPPPQTEDGDSGQYIALDEFRVYFQGLSSTMRFHVVCPWGADIELNMHMKEKRDFPSRYAYHRPASPPPPPWTELDANIESSQSLQKIQDWISSCDKDHEHCRMNSSEAGTYFPTRAIDVHEAEVGIVHLRNRDEIEAQHDAEGKETSQRQATYPAYWTLSHRWGDPERIPRLLQITEHRFRGGIPLDDLSPTFRDAALLVRRLGYRYIWIDSLCIFQDSLSEWQQEAKAMVNVYRHSLCNISAIAPSSDPANTGLFRTRRLDPRLLFPFKVDKKLLERSGKVVDGPWIVWNDSFWTDEVETAPLSTRGWVVQERFLAPRIIHFTENQIYWECLESMYCEADPTGELLILGKQDGGGRKMATTVYKTAKLELAKARARLVGTRDQYSNEYWNHAQWGSIVSIYTNCALTKESDRLIAMSGIAKTFQEVNGDTYLAGLWKRMVYIDLAWTTNASGGAQVLRCKSYAPTWSWASVAGGHTVLHILKGKYGHLPTPLIKLVDARIVAEPPEGDSMGLLRSAELDIECMLYYYRWLKKSSKLAVYTDEARTQCFFEKEIQTESLRLDTTDLARKFAEVEEAGGLCVAIHGSYGGYGGGTNVYIMLEHGLNGKFKRIGLFHGGEIGKWIDGWSGQGTRITLV</sequence>
<evidence type="ECO:0000313" key="2">
    <source>
        <dbReference type="EMBL" id="KAH6868878.1"/>
    </source>
</evidence>
<dbReference type="PANTHER" id="PTHR33112">
    <property type="entry name" value="DOMAIN PROTEIN, PUTATIVE-RELATED"/>
    <property type="match status" value="1"/>
</dbReference>
<dbReference type="AlphaFoldDB" id="A0A9P9AHH6"/>
<keyword evidence="3" id="KW-1185">Reference proteome</keyword>
<dbReference type="OrthoDB" id="5362512at2759"/>